<dbReference type="RefSeq" id="WP_124542947.1">
    <property type="nucleotide sequence ID" value="NZ_QUSW01000008.1"/>
</dbReference>
<protein>
    <submittedName>
        <fullName evidence="1">Uncharacterized protein</fullName>
    </submittedName>
</protein>
<evidence type="ECO:0000313" key="1">
    <source>
        <dbReference type="EMBL" id="RQP22102.1"/>
    </source>
</evidence>
<dbReference type="Proteomes" id="UP000267464">
    <property type="component" value="Unassembled WGS sequence"/>
</dbReference>
<keyword evidence="2" id="KW-1185">Reference proteome</keyword>
<dbReference type="EMBL" id="QUSW01000008">
    <property type="protein sequence ID" value="RQP22102.1"/>
    <property type="molecule type" value="Genomic_DNA"/>
</dbReference>
<reference evidence="1 2" key="2">
    <citation type="submission" date="2018-12" db="EMBL/GenBank/DDBJ databases">
        <title>Rhizobacter gummiphilus sp. nov., a rubber-degrading bacterium isolated from the soil of a botanical garden in Japan.</title>
        <authorList>
            <person name="Shunsuke S.S."/>
        </authorList>
    </citation>
    <scope>NUCLEOTIDE SEQUENCE [LARGE SCALE GENOMIC DNA]</scope>
    <source>
        <strain evidence="1 2">S-16</strain>
    </source>
</reference>
<accession>A0A3N7ITD5</accession>
<reference evidence="1 2" key="1">
    <citation type="submission" date="2018-08" db="EMBL/GenBank/DDBJ databases">
        <authorList>
            <person name="Khan S.A."/>
            <person name="Jeon C.O."/>
            <person name="Chun B.H."/>
            <person name="Jeong S.E."/>
        </authorList>
    </citation>
    <scope>NUCLEOTIDE SEQUENCE [LARGE SCALE GENOMIC DNA]</scope>
    <source>
        <strain evidence="1 2">S-16</strain>
    </source>
</reference>
<dbReference type="OrthoDB" id="7069949at2"/>
<dbReference type="AlphaFoldDB" id="A0A3N7ITD5"/>
<sequence>MNDLAAPELVAGAVDGDPSAPVAARLLVIVSGDYGELGGAMYFLNGLRLATPATVLLPASLRQSQSPIDGIAPRVYDSLDDIVRVVDELRPDIAMMFCGYLLTIGRRLTLLKAWRLRRLLRQRGIRVVTSDPFLGMLDSPKSLRFADILRGSSTGEAGLAVRLLARALSLRLYLMGRLFRHDLHIYPAPVDAMAPGRRLPYFNASRPKPATHAADGAWLFVLSQIDHQMQCKRWGVERFHELLAARLSDAAASGARVCLIGPAGVVKALTGRVPANVELDSAASYRDFMQRLSLARYAFFWNHYSFSIIHRVIARQVVFFFDEGHMVSILPSLRDTGIQTFYGGWTPPSLSMEQRLDSADLVSRETDTLAQFERITRRLESGLKPSELIEHVAS</sequence>
<evidence type="ECO:0000313" key="2">
    <source>
        <dbReference type="Proteomes" id="UP000267464"/>
    </source>
</evidence>
<comment type="caution">
    <text evidence="1">The sequence shown here is derived from an EMBL/GenBank/DDBJ whole genome shotgun (WGS) entry which is preliminary data.</text>
</comment>
<gene>
    <name evidence="1" type="ORF">DZC73_24140</name>
</gene>
<proteinExistence type="predicted"/>
<name>A0A3N7ITD5_9BURK</name>
<organism evidence="1 2">
    <name type="scientific">Piscinibacter terrae</name>
    <dbReference type="NCBI Taxonomy" id="2496871"/>
    <lineage>
        <taxon>Bacteria</taxon>
        <taxon>Pseudomonadati</taxon>
        <taxon>Pseudomonadota</taxon>
        <taxon>Betaproteobacteria</taxon>
        <taxon>Burkholderiales</taxon>
        <taxon>Sphaerotilaceae</taxon>
        <taxon>Piscinibacter</taxon>
    </lineage>
</organism>